<evidence type="ECO:0000313" key="1">
    <source>
        <dbReference type="EMBL" id="ONM54081.1"/>
    </source>
</evidence>
<dbReference type="InParanoid" id="A0A1D6I1J3"/>
<dbReference type="AlphaFoldDB" id="A0A1D6I1J3"/>
<dbReference type="PaxDb" id="4577-AC203220.3_FGP006"/>
<protein>
    <submittedName>
        <fullName evidence="1">Uncharacterized protein</fullName>
    </submittedName>
</protein>
<proteinExistence type="predicted"/>
<sequence length="69" mass="8190">MYGYGHPTPPNSNLSHMYPPGPQHGYVQVPPTLNYHYHYDGLEPYHDPCNMPRYYHYDLNCIHEYCETC</sequence>
<organism evidence="1">
    <name type="scientific">Zea mays</name>
    <name type="common">Maize</name>
    <dbReference type="NCBI Taxonomy" id="4577"/>
    <lineage>
        <taxon>Eukaryota</taxon>
        <taxon>Viridiplantae</taxon>
        <taxon>Streptophyta</taxon>
        <taxon>Embryophyta</taxon>
        <taxon>Tracheophyta</taxon>
        <taxon>Spermatophyta</taxon>
        <taxon>Magnoliopsida</taxon>
        <taxon>Liliopsida</taxon>
        <taxon>Poales</taxon>
        <taxon>Poaceae</taxon>
        <taxon>PACMAD clade</taxon>
        <taxon>Panicoideae</taxon>
        <taxon>Andropogonodae</taxon>
        <taxon>Andropogoneae</taxon>
        <taxon>Tripsacinae</taxon>
        <taxon>Zea</taxon>
    </lineage>
</organism>
<gene>
    <name evidence="1" type="ORF">ZEAMMB73_Zm00001d020009</name>
</gene>
<reference evidence="1" key="1">
    <citation type="submission" date="2015-12" db="EMBL/GenBank/DDBJ databases">
        <title>Update maize B73 reference genome by single molecule sequencing technologies.</title>
        <authorList>
            <consortium name="Maize Genome Sequencing Project"/>
            <person name="Ware D."/>
        </authorList>
    </citation>
    <scope>NUCLEOTIDE SEQUENCE [LARGE SCALE GENOMIC DNA]</scope>
    <source>
        <tissue evidence="1">Seedling</tissue>
    </source>
</reference>
<dbReference type="EMBL" id="CM007650">
    <property type="protein sequence ID" value="ONM54081.1"/>
    <property type="molecule type" value="Genomic_DNA"/>
</dbReference>
<name>A0A1D6I1J3_MAIZE</name>
<accession>A0A1D6I1J3</accession>